<protein>
    <submittedName>
        <fullName evidence="1">Uncharacterized protein</fullName>
    </submittedName>
</protein>
<reference evidence="1 2" key="1">
    <citation type="submission" date="2015-09" db="EMBL/GenBank/DDBJ databases">
        <title>Trachymyrmex cornetzi WGS genome.</title>
        <authorList>
            <person name="Nygaard S."/>
            <person name="Hu H."/>
            <person name="Boomsma J."/>
            <person name="Zhang G."/>
        </authorList>
    </citation>
    <scope>NUCLEOTIDE SEQUENCE [LARGE SCALE GENOMIC DNA]</scope>
    <source>
        <strain evidence="1">Tcor2-1</strain>
        <tissue evidence="1">Whole body</tissue>
    </source>
</reference>
<proteinExistence type="predicted"/>
<dbReference type="STRING" id="471704.A0A151J391"/>
<accession>A0A151J391</accession>
<evidence type="ECO:0000313" key="2">
    <source>
        <dbReference type="Proteomes" id="UP000078492"/>
    </source>
</evidence>
<evidence type="ECO:0000313" key="1">
    <source>
        <dbReference type="EMBL" id="KYN16926.1"/>
    </source>
</evidence>
<dbReference type="Proteomes" id="UP000078492">
    <property type="component" value="Unassembled WGS sequence"/>
</dbReference>
<name>A0A151J391_9HYME</name>
<dbReference type="AlphaFoldDB" id="A0A151J391"/>
<keyword evidence="2" id="KW-1185">Reference proteome</keyword>
<sequence length="79" mass="8773">MADEANPSQEGISILTGGRRAFWSRQIARTEAGGLFSDSLFHAKAQRGHDFCTERMHAGRWIVRASQSTLVVVVTQKLE</sequence>
<gene>
    <name evidence="1" type="ORF">ALC57_10795</name>
</gene>
<dbReference type="EMBL" id="KQ980286">
    <property type="protein sequence ID" value="KYN16926.1"/>
    <property type="molecule type" value="Genomic_DNA"/>
</dbReference>
<organism evidence="1 2">
    <name type="scientific">Trachymyrmex cornetzi</name>
    <dbReference type="NCBI Taxonomy" id="471704"/>
    <lineage>
        <taxon>Eukaryota</taxon>
        <taxon>Metazoa</taxon>
        <taxon>Ecdysozoa</taxon>
        <taxon>Arthropoda</taxon>
        <taxon>Hexapoda</taxon>
        <taxon>Insecta</taxon>
        <taxon>Pterygota</taxon>
        <taxon>Neoptera</taxon>
        <taxon>Endopterygota</taxon>
        <taxon>Hymenoptera</taxon>
        <taxon>Apocrita</taxon>
        <taxon>Aculeata</taxon>
        <taxon>Formicoidea</taxon>
        <taxon>Formicidae</taxon>
        <taxon>Myrmicinae</taxon>
        <taxon>Trachymyrmex</taxon>
    </lineage>
</organism>